<comment type="caution">
    <text evidence="3">The sequence shown here is derived from an EMBL/GenBank/DDBJ whole genome shotgun (WGS) entry which is preliminary data.</text>
</comment>
<evidence type="ECO:0000313" key="3">
    <source>
        <dbReference type="EMBL" id="MFD0691675.1"/>
    </source>
</evidence>
<keyword evidence="4" id="KW-1185">Reference proteome</keyword>
<gene>
    <name evidence="3" type="ORF">ACFQZM_44800</name>
</gene>
<keyword evidence="1" id="KW-0238">DNA-binding</keyword>
<reference evidence="4" key="1">
    <citation type="journal article" date="2019" name="Int. J. Syst. Evol. Microbiol.">
        <title>The Global Catalogue of Microorganisms (GCM) 10K type strain sequencing project: providing services to taxonomists for standard genome sequencing and annotation.</title>
        <authorList>
            <consortium name="The Broad Institute Genomics Platform"/>
            <consortium name="The Broad Institute Genome Sequencing Center for Infectious Disease"/>
            <person name="Wu L."/>
            <person name="Ma J."/>
        </authorList>
    </citation>
    <scope>NUCLEOTIDE SEQUENCE [LARGE SCALE GENOMIC DNA]</scope>
    <source>
        <strain evidence="4">JCM 9371</strain>
    </source>
</reference>
<evidence type="ECO:0000313" key="4">
    <source>
        <dbReference type="Proteomes" id="UP001597063"/>
    </source>
</evidence>
<sequence length="143" mass="15654">MTDERYSISEVARGFGLPVSTLRYYDDLGVLPAAGRRGNVRQYGRAELRRLALVQRLHHRGMVGLADTAALVADGPAADAPPARAVLAASIETIKNRVADLRHAQELLEHLLTCPTADPVRECTYLRAELDEAVEQALAALRR</sequence>
<name>A0ABW2Y0W2_9ACTN</name>
<dbReference type="Gene3D" id="1.10.1660.10">
    <property type="match status" value="1"/>
</dbReference>
<dbReference type="InterPro" id="IPR000551">
    <property type="entry name" value="MerR-type_HTH_dom"/>
</dbReference>
<dbReference type="Proteomes" id="UP001597063">
    <property type="component" value="Unassembled WGS sequence"/>
</dbReference>
<feature type="domain" description="HTH merR-type" evidence="2">
    <location>
        <begin position="5"/>
        <end position="74"/>
    </location>
</feature>
<dbReference type="PRINTS" id="PR00040">
    <property type="entry name" value="HTHMERR"/>
</dbReference>
<dbReference type="PANTHER" id="PTHR30204:SF97">
    <property type="entry name" value="MERR FAMILY REGULATORY PROTEIN"/>
    <property type="match status" value="1"/>
</dbReference>
<dbReference type="SMART" id="SM00422">
    <property type="entry name" value="HTH_MERR"/>
    <property type="match status" value="1"/>
</dbReference>
<dbReference type="PANTHER" id="PTHR30204">
    <property type="entry name" value="REDOX-CYCLING DRUG-SENSING TRANSCRIPTIONAL ACTIVATOR SOXR"/>
    <property type="match status" value="1"/>
</dbReference>
<accession>A0ABW2Y0W2</accession>
<dbReference type="PROSITE" id="PS50937">
    <property type="entry name" value="HTH_MERR_2"/>
    <property type="match status" value="1"/>
</dbReference>
<dbReference type="SUPFAM" id="SSF46955">
    <property type="entry name" value="Putative DNA-binding domain"/>
    <property type="match status" value="1"/>
</dbReference>
<evidence type="ECO:0000259" key="2">
    <source>
        <dbReference type="PROSITE" id="PS50937"/>
    </source>
</evidence>
<dbReference type="InterPro" id="IPR009061">
    <property type="entry name" value="DNA-bd_dom_put_sf"/>
</dbReference>
<proteinExistence type="predicted"/>
<dbReference type="RefSeq" id="WP_131759328.1">
    <property type="nucleotide sequence ID" value="NZ_CAACUY010000074.1"/>
</dbReference>
<evidence type="ECO:0000256" key="1">
    <source>
        <dbReference type="ARBA" id="ARBA00023125"/>
    </source>
</evidence>
<dbReference type="InterPro" id="IPR047057">
    <property type="entry name" value="MerR_fam"/>
</dbReference>
<dbReference type="EMBL" id="JBHTGP010000032">
    <property type="protein sequence ID" value="MFD0691675.1"/>
    <property type="molecule type" value="Genomic_DNA"/>
</dbReference>
<dbReference type="Pfam" id="PF13411">
    <property type="entry name" value="MerR_1"/>
    <property type="match status" value="1"/>
</dbReference>
<organism evidence="3 4">
    <name type="scientific">Actinomadura fibrosa</name>
    <dbReference type="NCBI Taxonomy" id="111802"/>
    <lineage>
        <taxon>Bacteria</taxon>
        <taxon>Bacillati</taxon>
        <taxon>Actinomycetota</taxon>
        <taxon>Actinomycetes</taxon>
        <taxon>Streptosporangiales</taxon>
        <taxon>Thermomonosporaceae</taxon>
        <taxon>Actinomadura</taxon>
    </lineage>
</organism>
<protein>
    <submittedName>
        <fullName evidence="3">MerR family transcriptional regulator</fullName>
    </submittedName>
</protein>